<comment type="catalytic activity">
    <reaction evidence="11">
        <text>a hydroperoxide + [thioredoxin]-dithiol = an alcohol + [thioredoxin]-disulfide + H2O</text>
        <dbReference type="Rhea" id="RHEA:62620"/>
        <dbReference type="Rhea" id="RHEA-COMP:10698"/>
        <dbReference type="Rhea" id="RHEA-COMP:10700"/>
        <dbReference type="ChEBI" id="CHEBI:15377"/>
        <dbReference type="ChEBI" id="CHEBI:29950"/>
        <dbReference type="ChEBI" id="CHEBI:30879"/>
        <dbReference type="ChEBI" id="CHEBI:35924"/>
        <dbReference type="ChEBI" id="CHEBI:50058"/>
        <dbReference type="EC" id="1.11.1.24"/>
    </reaction>
</comment>
<evidence type="ECO:0000256" key="11">
    <source>
        <dbReference type="ARBA" id="ARBA00049091"/>
    </source>
</evidence>
<evidence type="ECO:0000256" key="12">
    <source>
        <dbReference type="SAM" id="SignalP"/>
    </source>
</evidence>
<dbReference type="InterPro" id="IPR013766">
    <property type="entry name" value="Thioredoxin_domain"/>
</dbReference>
<evidence type="ECO:0000256" key="10">
    <source>
        <dbReference type="ARBA" id="ARBA00042639"/>
    </source>
</evidence>
<accession>A0ABZ0WU95</accession>
<protein>
    <recommendedName>
        <fullName evidence="2">thioredoxin-dependent peroxiredoxin</fullName>
        <ecNumber evidence="2">1.11.1.24</ecNumber>
    </recommendedName>
    <alternativeName>
        <fullName evidence="8">Thioredoxin peroxidase</fullName>
    </alternativeName>
    <alternativeName>
        <fullName evidence="10">Thioredoxin-dependent peroxiredoxin Bcp</fullName>
    </alternativeName>
</protein>
<evidence type="ECO:0000313" key="14">
    <source>
        <dbReference type="EMBL" id="WQD80987.1"/>
    </source>
</evidence>
<dbReference type="GO" id="GO:0140824">
    <property type="term" value="F:thioredoxin-dependent peroxiredoxin activity"/>
    <property type="evidence" value="ECO:0007669"/>
    <property type="project" value="UniProtKB-EC"/>
</dbReference>
<evidence type="ECO:0000256" key="1">
    <source>
        <dbReference type="ARBA" id="ARBA00003330"/>
    </source>
</evidence>
<dbReference type="InterPro" id="IPR000866">
    <property type="entry name" value="AhpC/TSA"/>
</dbReference>
<dbReference type="Pfam" id="PF00578">
    <property type="entry name" value="AhpC-TSA"/>
    <property type="match status" value="1"/>
</dbReference>
<sequence>MKRSIMMRSATCAALAAVLGAGLSIYAASASATLKPGDAAPNFTTEASLGGKTYTYSLADALKKGPVVVYFYPAAFTKGCTIEAHEFAEAVDEYKKYGATVIGVSHDNIDTLTKFSVSECRSKFPVAADADSKIIKAYDASMPMHSAMANRVSYVIAPDGKVLYEYTSLSPDQHVANTLRAVKEWAAAHGQQ</sequence>
<keyword evidence="15" id="KW-1185">Reference proteome</keyword>
<keyword evidence="3 14" id="KW-0575">Peroxidase</keyword>
<keyword evidence="5 14" id="KW-0560">Oxidoreductase</keyword>
<evidence type="ECO:0000256" key="5">
    <source>
        <dbReference type="ARBA" id="ARBA00023002"/>
    </source>
</evidence>
<keyword evidence="6" id="KW-1015">Disulfide bond</keyword>
<keyword evidence="12" id="KW-0732">Signal</keyword>
<dbReference type="PROSITE" id="PS51352">
    <property type="entry name" value="THIOREDOXIN_2"/>
    <property type="match status" value="1"/>
</dbReference>
<organism evidence="14 15">
    <name type="scientific">Paraburkholderia kururiensis</name>
    <dbReference type="NCBI Taxonomy" id="984307"/>
    <lineage>
        <taxon>Bacteria</taxon>
        <taxon>Pseudomonadati</taxon>
        <taxon>Pseudomonadota</taxon>
        <taxon>Betaproteobacteria</taxon>
        <taxon>Burkholderiales</taxon>
        <taxon>Burkholderiaceae</taxon>
        <taxon>Paraburkholderia</taxon>
    </lineage>
</organism>
<evidence type="ECO:0000259" key="13">
    <source>
        <dbReference type="PROSITE" id="PS51352"/>
    </source>
</evidence>
<feature type="chain" id="PRO_5045506123" description="thioredoxin-dependent peroxiredoxin" evidence="12">
    <location>
        <begin position="28"/>
        <end position="192"/>
    </location>
</feature>
<dbReference type="Proteomes" id="UP001325479">
    <property type="component" value="Chromosome"/>
</dbReference>
<evidence type="ECO:0000256" key="9">
    <source>
        <dbReference type="ARBA" id="ARBA00038489"/>
    </source>
</evidence>
<evidence type="ECO:0000256" key="8">
    <source>
        <dbReference type="ARBA" id="ARBA00032824"/>
    </source>
</evidence>
<name>A0ABZ0WU95_9BURK</name>
<dbReference type="InterPro" id="IPR036249">
    <property type="entry name" value="Thioredoxin-like_sf"/>
</dbReference>
<keyword evidence="4" id="KW-0049">Antioxidant</keyword>
<evidence type="ECO:0000256" key="2">
    <source>
        <dbReference type="ARBA" id="ARBA00013017"/>
    </source>
</evidence>
<proteinExistence type="inferred from homology"/>
<comment type="similarity">
    <text evidence="9">Belongs to the peroxiredoxin family. BCP/PrxQ subfamily.</text>
</comment>
<dbReference type="PANTHER" id="PTHR42801:SF4">
    <property type="entry name" value="AHPC_TSA FAMILY PROTEIN"/>
    <property type="match status" value="1"/>
</dbReference>
<dbReference type="EC" id="1.11.1.24" evidence="2"/>
<comment type="function">
    <text evidence="1">Thiol-specific peroxidase that catalyzes the reduction of hydrogen peroxide and organic hydroperoxides to water and alcohols, respectively. Plays a role in cell protection against oxidative stress by detoxifying peroxides and as sensor of hydrogen peroxide-mediated signaling events.</text>
</comment>
<dbReference type="Gene3D" id="3.40.30.10">
    <property type="entry name" value="Glutaredoxin"/>
    <property type="match status" value="1"/>
</dbReference>
<evidence type="ECO:0000256" key="6">
    <source>
        <dbReference type="ARBA" id="ARBA00023157"/>
    </source>
</evidence>
<reference evidence="14 15" key="1">
    <citation type="submission" date="2023-12" db="EMBL/GenBank/DDBJ databases">
        <title>Genome sequencing and assembly of bacterial species from a model synthetic community.</title>
        <authorList>
            <person name="Hogle S.L."/>
        </authorList>
    </citation>
    <scope>NUCLEOTIDE SEQUENCE [LARGE SCALE GENOMIC DNA]</scope>
    <source>
        <strain evidence="14 15">HAMBI 2494</strain>
    </source>
</reference>
<gene>
    <name evidence="14" type="ORF">U0042_12490</name>
</gene>
<dbReference type="PANTHER" id="PTHR42801">
    <property type="entry name" value="THIOREDOXIN-DEPENDENT PEROXIDE REDUCTASE"/>
    <property type="match status" value="1"/>
</dbReference>
<evidence type="ECO:0000256" key="7">
    <source>
        <dbReference type="ARBA" id="ARBA00023284"/>
    </source>
</evidence>
<evidence type="ECO:0000256" key="4">
    <source>
        <dbReference type="ARBA" id="ARBA00022862"/>
    </source>
</evidence>
<feature type="signal peptide" evidence="12">
    <location>
        <begin position="1"/>
        <end position="27"/>
    </location>
</feature>
<dbReference type="EMBL" id="CP139965">
    <property type="protein sequence ID" value="WQD80987.1"/>
    <property type="molecule type" value="Genomic_DNA"/>
</dbReference>
<dbReference type="InterPro" id="IPR050924">
    <property type="entry name" value="Peroxiredoxin_BCP/PrxQ"/>
</dbReference>
<dbReference type="CDD" id="cd03017">
    <property type="entry name" value="PRX_BCP"/>
    <property type="match status" value="1"/>
</dbReference>
<feature type="domain" description="Thioredoxin" evidence="13">
    <location>
        <begin position="34"/>
        <end position="187"/>
    </location>
</feature>
<dbReference type="SUPFAM" id="SSF52833">
    <property type="entry name" value="Thioredoxin-like"/>
    <property type="match status" value="1"/>
</dbReference>
<evidence type="ECO:0000313" key="15">
    <source>
        <dbReference type="Proteomes" id="UP001325479"/>
    </source>
</evidence>
<keyword evidence="7" id="KW-0676">Redox-active center</keyword>
<evidence type="ECO:0000256" key="3">
    <source>
        <dbReference type="ARBA" id="ARBA00022559"/>
    </source>
</evidence>